<reference evidence="6 7" key="1">
    <citation type="submission" date="2018-05" db="EMBL/GenBank/DDBJ databases">
        <title>Micromonosporas from Atacama Desert.</title>
        <authorList>
            <person name="Carro L."/>
            <person name="Golinska P."/>
            <person name="Klenk H.-P."/>
            <person name="Goodfellow M."/>
        </authorList>
    </citation>
    <scope>NUCLEOTIDE SEQUENCE [LARGE SCALE GENOMIC DNA]</scope>
    <source>
        <strain evidence="6 7">4G51</strain>
    </source>
</reference>
<evidence type="ECO:0000256" key="4">
    <source>
        <dbReference type="SAM" id="Coils"/>
    </source>
</evidence>
<dbReference type="InterPro" id="IPR027417">
    <property type="entry name" value="P-loop_NTPase"/>
</dbReference>
<name>A0A317DJF0_9ACTN</name>
<evidence type="ECO:0000313" key="6">
    <source>
        <dbReference type="EMBL" id="PWR14869.1"/>
    </source>
</evidence>
<keyword evidence="4" id="KW-0175">Coiled coil</keyword>
<dbReference type="GO" id="GO:0006302">
    <property type="term" value="P:double-strand break repair"/>
    <property type="evidence" value="ECO:0007669"/>
    <property type="project" value="InterPro"/>
</dbReference>
<comment type="similarity">
    <text evidence="1">Belongs to the SMC family. SbcC subfamily.</text>
</comment>
<evidence type="ECO:0000313" key="7">
    <source>
        <dbReference type="Proteomes" id="UP000246050"/>
    </source>
</evidence>
<dbReference type="RefSeq" id="WP_109802012.1">
    <property type="nucleotide sequence ID" value="NZ_QGKS01000211.1"/>
</dbReference>
<dbReference type="EMBL" id="QGKS01000211">
    <property type="protein sequence ID" value="PWR14869.1"/>
    <property type="molecule type" value="Genomic_DNA"/>
</dbReference>
<proteinExistence type="inferred from homology"/>
<dbReference type="OrthoDB" id="9795626at2"/>
<dbReference type="GO" id="GO:0016887">
    <property type="term" value="F:ATP hydrolysis activity"/>
    <property type="evidence" value="ECO:0007669"/>
    <property type="project" value="InterPro"/>
</dbReference>
<dbReference type="Proteomes" id="UP000246050">
    <property type="component" value="Unassembled WGS sequence"/>
</dbReference>
<evidence type="ECO:0000256" key="1">
    <source>
        <dbReference type="ARBA" id="ARBA00006930"/>
    </source>
</evidence>
<evidence type="ECO:0000256" key="3">
    <source>
        <dbReference type="ARBA" id="ARBA00013368"/>
    </source>
</evidence>
<feature type="coiled-coil region" evidence="4">
    <location>
        <begin position="390"/>
        <end position="470"/>
    </location>
</feature>
<dbReference type="SUPFAM" id="SSF52540">
    <property type="entry name" value="P-loop containing nucleoside triphosphate hydrolases"/>
    <property type="match status" value="1"/>
</dbReference>
<organism evidence="6 7">
    <name type="scientific">Micromonospora sicca</name>
    <dbReference type="NCBI Taxonomy" id="2202420"/>
    <lineage>
        <taxon>Bacteria</taxon>
        <taxon>Bacillati</taxon>
        <taxon>Actinomycetota</taxon>
        <taxon>Actinomycetes</taxon>
        <taxon>Micromonosporales</taxon>
        <taxon>Micromonosporaceae</taxon>
        <taxon>Micromonospora</taxon>
    </lineage>
</organism>
<dbReference type="Pfam" id="PF13476">
    <property type="entry name" value="AAA_23"/>
    <property type="match status" value="1"/>
</dbReference>
<dbReference type="InterPro" id="IPR038729">
    <property type="entry name" value="Rad50/SbcC_AAA"/>
</dbReference>
<dbReference type="Gene3D" id="3.40.50.300">
    <property type="entry name" value="P-loop containing nucleotide triphosphate hydrolases"/>
    <property type="match status" value="2"/>
</dbReference>
<dbReference type="PANTHER" id="PTHR32114:SF2">
    <property type="entry name" value="ABC TRANSPORTER ABCH.3"/>
    <property type="match status" value="1"/>
</dbReference>
<accession>A0A317DJF0</accession>
<feature type="coiled-coil region" evidence="4">
    <location>
        <begin position="218"/>
        <end position="290"/>
    </location>
</feature>
<evidence type="ECO:0000256" key="2">
    <source>
        <dbReference type="ARBA" id="ARBA00011322"/>
    </source>
</evidence>
<comment type="subunit">
    <text evidence="2">Heterodimer of SbcC and SbcD.</text>
</comment>
<evidence type="ECO:0000259" key="5">
    <source>
        <dbReference type="Pfam" id="PF13476"/>
    </source>
</evidence>
<dbReference type="PANTHER" id="PTHR32114">
    <property type="entry name" value="ABC TRANSPORTER ABCH.3"/>
    <property type="match status" value="1"/>
</dbReference>
<protein>
    <recommendedName>
        <fullName evidence="3">Nuclease SbcCD subunit C</fullName>
    </recommendedName>
</protein>
<dbReference type="AlphaFoldDB" id="A0A317DJF0"/>
<feature type="domain" description="Rad50/SbcC-type AAA" evidence="5">
    <location>
        <begin position="6"/>
        <end position="252"/>
    </location>
</feature>
<sequence>MRLVALEVTDFGPYRGTQQFSFASEPGVELVWGENGRGKTSFLNAVRWALFGVVLGRASSKIDLSTVGNRDDTDSSTVRSFKATLTFTHGGHTYKLTRAYREETDWTGAGAFRERKSLVKDGDVLGPEDRDRELANLLPEQIARFFLFDAELLQEYEQLLTPGSDAGEKLKASIERVLGLPILTQARDDVAAHLAIARTEQAKAAQKDKTTLNLGNDLQLASDEAENARKNVATLAELLEDLQNDVNEMEKQLTSSNRFRGLLATRNAKREEVERLAARSKDRNDELDAAAGDVWRVVLAPLVAQELASIETQTDAVNHRLVAALAARQAARAVSTGVCPTCQQAVGADLAQTLHDHGSAEDADTVQAELTTLRARRDVLRKLRADGNRIARLEEDANQARVDLSDAEGQLRDLQAQMDEAPAGTAEAIGALIDTLGQKNVSLANTRRRLKDSREDLQRKDQAVVALSEKLRRLGTASTGAEDRKVKLLVELQALLAAAVAEFRDRLRDRIEDEASKVFRALSAERDYDRLRINDNYGLTILYADGTEVLNRSSGYEHVVALSLIAALQRCSPMAGPIITDSPFGRLDATHKKHVLQALPQITDQVVLLVHDDELDRQSAVNELNTHLVGEHHLRRVSGRHTEIEAGAHP</sequence>
<gene>
    <name evidence="6" type="ORF">DKT69_14045</name>
</gene>
<comment type="caution">
    <text evidence="6">The sequence shown here is derived from an EMBL/GenBank/DDBJ whole genome shotgun (WGS) entry which is preliminary data.</text>
</comment>